<dbReference type="AlphaFoldDB" id="A0A554X2X7"/>
<comment type="caution">
    <text evidence="1">The sequence shown here is derived from an EMBL/GenBank/DDBJ whole genome shotgun (WGS) entry which is preliminary data.</text>
</comment>
<keyword evidence="2" id="KW-1185">Reference proteome</keyword>
<proteinExistence type="predicted"/>
<name>A0A554X2X7_9BURK</name>
<reference evidence="1 2" key="1">
    <citation type="submission" date="2019-07" db="EMBL/GenBank/DDBJ databases">
        <title>Tepidimonas charontis SPSP-6 draft genome.</title>
        <authorList>
            <person name="Da Costa M.S."/>
            <person name="Froufe H.J.C."/>
            <person name="Egas C."/>
            <person name="Albuquerque L."/>
        </authorList>
    </citation>
    <scope>NUCLEOTIDE SEQUENCE [LARGE SCALE GENOMIC DNA]</scope>
    <source>
        <strain evidence="1 2">SPSP-6</strain>
    </source>
</reference>
<dbReference type="Proteomes" id="UP000318294">
    <property type="component" value="Unassembled WGS sequence"/>
</dbReference>
<accession>A0A554X2X7</accession>
<evidence type="ECO:0000313" key="2">
    <source>
        <dbReference type="Proteomes" id="UP000318294"/>
    </source>
</evidence>
<organism evidence="1 2">
    <name type="scientific">Tepidimonas charontis</name>
    <dbReference type="NCBI Taxonomy" id="2267262"/>
    <lineage>
        <taxon>Bacteria</taxon>
        <taxon>Pseudomonadati</taxon>
        <taxon>Pseudomonadota</taxon>
        <taxon>Betaproteobacteria</taxon>
        <taxon>Burkholderiales</taxon>
        <taxon>Tepidimonas</taxon>
    </lineage>
</organism>
<gene>
    <name evidence="1" type="ORF">Tchar_02473</name>
</gene>
<evidence type="ECO:0008006" key="3">
    <source>
        <dbReference type="Google" id="ProtNLM"/>
    </source>
</evidence>
<dbReference type="EMBL" id="VJON01000057">
    <property type="protein sequence ID" value="TSE30200.1"/>
    <property type="molecule type" value="Genomic_DNA"/>
</dbReference>
<protein>
    <recommendedName>
        <fullName evidence="3">HNH endonuclease</fullName>
    </recommendedName>
</protein>
<sequence length="215" mass="24042">MKTRVIDMTGSRAGRVTVLAFAGTKGKNAYWSCVCDCGTRFVTQGRHLRSGSTKSCGCFGKEQRALATSKAKTKHGKTAGGNSRVYRIWSNMVSRCTNPNFDAYPYYGGRGISVCDRWRLFENFLQDMGEPGPDESIDRIDPSGDYEPGNCRWSSKIEQANNTRKNKVLEIDGTRMTVAEWSRQPGACAAKTIYERLERGWDSRRAVFAPLRRAA</sequence>
<evidence type="ECO:0000313" key="1">
    <source>
        <dbReference type="EMBL" id="TSE30200.1"/>
    </source>
</evidence>